<dbReference type="AlphaFoldDB" id="A0A2N9WU23"/>
<evidence type="ECO:0000256" key="1">
    <source>
        <dbReference type="SAM" id="MobiDB-lite"/>
    </source>
</evidence>
<keyword evidence="2" id="KW-0812">Transmembrane</keyword>
<evidence type="ECO:0000256" key="2">
    <source>
        <dbReference type="SAM" id="Phobius"/>
    </source>
</evidence>
<feature type="transmembrane region" description="Helical" evidence="2">
    <location>
        <begin position="82"/>
        <end position="101"/>
    </location>
</feature>
<keyword evidence="2" id="KW-0472">Membrane</keyword>
<sequence length="165" mass="19034">MDDTQKIGIDNIKIEVEKPTEEETENIQKEYNNDTPISQNENDRENSVEHLILCEEVEDIKANRELRDKYSFKAFKVVKKSLWGWAILLFIYGLVKFLTRHDNGGFEIFSDHVLIAITSATTLNIFAGFLSLIRGLFPSIKEDSKVKQLSPSVQIYCKTPEKNTY</sequence>
<name>A0A2N9WU23_9NEIS</name>
<comment type="caution">
    <text evidence="3">The sequence shown here is derived from an EMBL/GenBank/DDBJ whole genome shotgun (WGS) entry which is preliminary data.</text>
</comment>
<gene>
    <name evidence="3" type="ORF">BGI32_05780</name>
</gene>
<reference evidence="3 4" key="1">
    <citation type="journal article" date="2017" name="MBio">
        <title>Type VI secretion-mediated competition in the bee gut microbiome.</title>
        <authorList>
            <person name="Steele M.I."/>
            <person name="Kwong W.K."/>
            <person name="Powell J.E."/>
            <person name="Whiteley M."/>
            <person name="Moran N.A."/>
        </authorList>
    </citation>
    <scope>NUCLEOTIDE SEQUENCE [LARGE SCALE GENOMIC DNA]</scope>
    <source>
        <strain evidence="3 4">App2-2</strain>
    </source>
</reference>
<accession>A0A2N9WU23</accession>
<feature type="region of interest" description="Disordered" evidence="1">
    <location>
        <begin position="18"/>
        <end position="42"/>
    </location>
</feature>
<feature type="transmembrane region" description="Helical" evidence="2">
    <location>
        <begin position="113"/>
        <end position="137"/>
    </location>
</feature>
<protein>
    <submittedName>
        <fullName evidence="3">Uncharacterized protein</fullName>
    </submittedName>
</protein>
<organism evidence="3 4">
    <name type="scientific">Snodgrassella alvi</name>
    <dbReference type="NCBI Taxonomy" id="1196083"/>
    <lineage>
        <taxon>Bacteria</taxon>
        <taxon>Pseudomonadati</taxon>
        <taxon>Pseudomonadota</taxon>
        <taxon>Betaproteobacteria</taxon>
        <taxon>Neisseriales</taxon>
        <taxon>Neisseriaceae</taxon>
        <taxon>Snodgrassella</taxon>
    </lineage>
</organism>
<dbReference type="Proteomes" id="UP000231293">
    <property type="component" value="Unassembled WGS sequence"/>
</dbReference>
<keyword evidence="2" id="KW-1133">Transmembrane helix</keyword>
<dbReference type="RefSeq" id="WP_100113594.1">
    <property type="nucleotide sequence ID" value="NZ_MDVB01000060.1"/>
</dbReference>
<proteinExistence type="predicted"/>
<feature type="compositionally biased region" description="Basic and acidic residues" evidence="1">
    <location>
        <begin position="18"/>
        <end position="32"/>
    </location>
</feature>
<dbReference type="OrthoDB" id="6932881at2"/>
<evidence type="ECO:0000313" key="3">
    <source>
        <dbReference type="EMBL" id="PIT15438.1"/>
    </source>
</evidence>
<evidence type="ECO:0000313" key="4">
    <source>
        <dbReference type="Proteomes" id="UP000231293"/>
    </source>
</evidence>
<dbReference type="EMBL" id="MDVB01000060">
    <property type="protein sequence ID" value="PIT15438.1"/>
    <property type="molecule type" value="Genomic_DNA"/>
</dbReference>